<feature type="compositionally biased region" description="Basic and acidic residues" evidence="1">
    <location>
        <begin position="1099"/>
        <end position="1108"/>
    </location>
</feature>
<reference evidence="3" key="1">
    <citation type="submission" date="2023-10" db="EMBL/GenBank/DDBJ databases">
        <authorList>
            <person name="Domelevo Entfellner J.-B."/>
        </authorList>
    </citation>
    <scope>NUCLEOTIDE SEQUENCE</scope>
</reference>
<organism evidence="3 4">
    <name type="scientific">Sphenostylis stenocarpa</name>
    <dbReference type="NCBI Taxonomy" id="92480"/>
    <lineage>
        <taxon>Eukaryota</taxon>
        <taxon>Viridiplantae</taxon>
        <taxon>Streptophyta</taxon>
        <taxon>Embryophyta</taxon>
        <taxon>Tracheophyta</taxon>
        <taxon>Spermatophyta</taxon>
        <taxon>Magnoliopsida</taxon>
        <taxon>eudicotyledons</taxon>
        <taxon>Gunneridae</taxon>
        <taxon>Pentapetalae</taxon>
        <taxon>rosids</taxon>
        <taxon>fabids</taxon>
        <taxon>Fabales</taxon>
        <taxon>Fabaceae</taxon>
        <taxon>Papilionoideae</taxon>
        <taxon>50 kb inversion clade</taxon>
        <taxon>NPAAA clade</taxon>
        <taxon>indigoferoid/millettioid clade</taxon>
        <taxon>Phaseoleae</taxon>
        <taxon>Sphenostylis</taxon>
    </lineage>
</organism>
<protein>
    <recommendedName>
        <fullName evidence="2">Elongation factor 1 beta central acidic region eukaryote domain-containing protein</fullName>
    </recommendedName>
</protein>
<feature type="compositionally biased region" description="Basic and acidic residues" evidence="1">
    <location>
        <begin position="780"/>
        <end position="790"/>
    </location>
</feature>
<feature type="compositionally biased region" description="Basic and acidic residues" evidence="1">
    <location>
        <begin position="968"/>
        <end position="982"/>
    </location>
</feature>
<dbReference type="Gramene" id="rna-AYBTSS11_LOCUS20426">
    <property type="protein sequence ID" value="CAJ1964645.1"/>
    <property type="gene ID" value="gene-AYBTSS11_LOCUS20426"/>
</dbReference>
<feature type="compositionally biased region" description="Basic and acidic residues" evidence="1">
    <location>
        <begin position="355"/>
        <end position="364"/>
    </location>
</feature>
<dbReference type="InterPro" id="IPR018940">
    <property type="entry name" value="EF-1_beta_acid_region_euk"/>
</dbReference>
<feature type="region of interest" description="Disordered" evidence="1">
    <location>
        <begin position="635"/>
        <end position="708"/>
    </location>
</feature>
<feature type="compositionally biased region" description="Basic and acidic residues" evidence="1">
    <location>
        <begin position="554"/>
        <end position="601"/>
    </location>
</feature>
<proteinExistence type="predicted"/>
<feature type="compositionally biased region" description="Basic and acidic residues" evidence="1">
    <location>
        <begin position="990"/>
        <end position="1000"/>
    </location>
</feature>
<feature type="compositionally biased region" description="Basic and acidic residues" evidence="1">
    <location>
        <begin position="635"/>
        <end position="666"/>
    </location>
</feature>
<feature type="domain" description="Elongation factor 1 beta central acidic region eukaryote" evidence="2">
    <location>
        <begin position="456"/>
        <end position="483"/>
    </location>
</feature>
<feature type="region of interest" description="Disordered" evidence="1">
    <location>
        <begin position="527"/>
        <end position="603"/>
    </location>
</feature>
<feature type="domain" description="Elongation factor 1 beta central acidic region eukaryote" evidence="2">
    <location>
        <begin position="985"/>
        <end position="1012"/>
    </location>
</feature>
<feature type="region of interest" description="Disordered" evidence="1">
    <location>
        <begin position="11"/>
        <end position="54"/>
    </location>
</feature>
<sequence>MQLVLALPAVKEGSTTYVQPPKRKSEETNDNKKNSIEHDLQRRGKEIETGNTKTSNEMKILKYSPHVQSDCGMKGDKGKDIVDEIAVETTILPLRAMKDGKLINIKKLKAEGTLTNRNSLIEHDLLGSGEVPMFSPYLQNDYGKEGGNAKGILALPAPKEGSVVDIEKPDGKKEEADNNRISLIEPYLKRSDNKSSAANFTTKNGKKGNNLEEFDEAAESRFKLEMNGPQGDSGEKIDPKLCYDSGRKGDETSTEKIKSKRERRSKKCEPQASNKGNIDPEPSFYGFDIGFDEDKLLTDGKIKSKIQEKIVVEDKLQENDDEAADTSGFKLKMKEPQGDSEEKIDPELCYGNAGKGDEAPTEKIKSKRKRRSKKCEPQANNKEKIDPEPSCYGFDIGFDEDKLLTDGKIKSKVQTKIVVEDKLQENDDEAADTSRFKLKMNEPQGDSEEKIDPKLCYGNAGKGDEAATEKIKSKRKRRSKKCEPQAGDKEKIDPEPSCYGFNVGIGEDKLLEDGKIKSMVQNKVVDDKLQENDDEEAAETSRFKLKMNEPQGDNGEKIDPKLCYDSAGKGDETATEKIKSKQERWSKKCEPQTSNEDKIDPEPSCYGFDIVFGEDMLLTDGKIKSKVQKKVVEDKLQENDDKAAETSRFKLKMNEPRGDSGEKIDPKLCYGSAGEEEETATEKIKSKRRRRSQKCEPQGGNQDKIDHEQSCYSFDIGFGEDKILTDGEIKSKVQKKEVVEDKLQENDDDEAASRFKLKMKEPQGDSGEKIDPKLCYGSAGKEEETATEKIKSKRRRRSKKCEPQAGNKEKIDPEPSCYSFDIGFGEDKILTDGEIKSKVQKKEVVEDKLQENDDDEAASRFKLKMKEPQGDSGEKIDPKLCYGSAGKEEETATEKIKSKRWRRSKRCEPQAGNKEKIDPEPSCYSFDIGFGEDKLLTDGDIKSKVQKEKVVEDKLQENDEAASRFKLKINEHQGDSGEKIDPKLCYGSPGKEEETATEKIKSKRRRRSKKCEPQAGNKEKIDPEPSCDSFDIGFGEDKLLTDGEIKSKVQKKIVVEHKLQENDDDEAAETSRFKLKMNEPQGDSAEKIDPKLCYGSAGKGDEAATEKIKSKRKRRSKKCEPQAGNKDRIDSELCCDGCDTGFIENKQPADGIIKFKEKTKAVEDELPENGDDAESSKFKLLKIGPEIKKNTVQLGVRYVAPSFQNDSAKKILALPTSEDLLGDKVEENGSRVQINQQGQDGCVFSVVLTSPENGNRFESISIKFKKKPIEVSAKVGKANHCSQIDNMKKSVEVEALEHEQGLKGNGNEIETIKVKFTKNRKSNDEKGAEGHE</sequence>
<gene>
    <name evidence="3" type="ORF">AYBTSS11_LOCUS20426</name>
</gene>
<feature type="domain" description="Elongation factor 1 beta central acidic region eukaryote" evidence="2">
    <location>
        <begin position="775"/>
        <end position="802"/>
    </location>
</feature>
<evidence type="ECO:0000256" key="1">
    <source>
        <dbReference type="SAM" id="MobiDB-lite"/>
    </source>
</evidence>
<feature type="region of interest" description="Disordered" evidence="1">
    <location>
        <begin position="1060"/>
        <end position="1126"/>
    </location>
</feature>
<accession>A0AA86STK5</accession>
<feature type="compositionally biased region" description="Basic and acidic residues" evidence="1">
    <location>
        <begin position="864"/>
        <end position="878"/>
    </location>
</feature>
<name>A0AA86STK5_9FABA</name>
<evidence type="ECO:0000313" key="4">
    <source>
        <dbReference type="Proteomes" id="UP001189624"/>
    </source>
</evidence>
<feature type="compositionally biased region" description="Basic and acidic residues" evidence="1">
    <location>
        <begin position="23"/>
        <end position="48"/>
    </location>
</feature>
<dbReference type="Proteomes" id="UP001189624">
    <property type="component" value="Chromosome 6"/>
</dbReference>
<evidence type="ECO:0000313" key="3">
    <source>
        <dbReference type="EMBL" id="CAJ1964645.1"/>
    </source>
</evidence>
<feature type="region of interest" description="Disordered" evidence="1">
    <location>
        <begin position="216"/>
        <end position="284"/>
    </location>
</feature>
<feature type="region of interest" description="Disordered" evidence="1">
    <location>
        <begin position="314"/>
        <end position="391"/>
    </location>
</feature>
<feature type="compositionally biased region" description="Basic and acidic residues" evidence="1">
    <location>
        <begin position="332"/>
        <end position="346"/>
    </location>
</feature>
<dbReference type="SMART" id="SM01182">
    <property type="entry name" value="EF-1_beta_acid"/>
    <property type="match status" value="6"/>
</dbReference>
<feature type="compositionally biased region" description="Basic and acidic residues" evidence="1">
    <location>
        <begin position="481"/>
        <end position="494"/>
    </location>
</feature>
<feature type="compositionally biased region" description="Basic and acidic residues" evidence="1">
    <location>
        <begin position="886"/>
        <end position="896"/>
    </location>
</feature>
<feature type="compositionally biased region" description="Basic and acidic residues" evidence="1">
    <location>
        <begin position="758"/>
        <end position="772"/>
    </location>
</feature>
<evidence type="ECO:0000259" key="2">
    <source>
        <dbReference type="SMART" id="SM01182"/>
    </source>
</evidence>
<dbReference type="EMBL" id="OY731403">
    <property type="protein sequence ID" value="CAJ1964645.1"/>
    <property type="molecule type" value="Genomic_DNA"/>
</dbReference>
<feature type="region of interest" description="Disordered" evidence="1">
    <location>
        <begin position="426"/>
        <end position="498"/>
    </location>
</feature>
<feature type="compositionally biased region" description="Basic and acidic residues" evidence="1">
    <location>
        <begin position="462"/>
        <end position="471"/>
    </location>
</feature>
<feature type="domain" description="Elongation factor 1 beta central acidic region eukaryote" evidence="2">
    <location>
        <begin position="1093"/>
        <end position="1120"/>
    </location>
</feature>
<feature type="region of interest" description="Disordered" evidence="1">
    <location>
        <begin position="968"/>
        <end position="1029"/>
    </location>
</feature>
<feature type="domain" description="Elongation factor 1 beta central acidic region eukaryote" evidence="2">
    <location>
        <begin position="881"/>
        <end position="908"/>
    </location>
</feature>
<feature type="domain" description="Elongation factor 1 beta central acidic region eukaryote" evidence="2">
    <location>
        <begin position="669"/>
        <end position="696"/>
    </location>
</feature>
<feature type="region of interest" description="Disordered" evidence="1">
    <location>
        <begin position="726"/>
        <end position="817"/>
    </location>
</feature>
<feature type="compositionally biased region" description="Basic and acidic residues" evidence="1">
    <location>
        <begin position="726"/>
        <end position="745"/>
    </location>
</feature>
<keyword evidence="4" id="KW-1185">Reference proteome</keyword>
<feature type="compositionally biased region" description="Basic and acidic residues" evidence="1">
    <location>
        <begin position="233"/>
        <end position="257"/>
    </location>
</feature>
<feature type="region of interest" description="Disordered" evidence="1">
    <location>
        <begin position="864"/>
        <end position="923"/>
    </location>
</feature>